<protein>
    <submittedName>
        <fullName evidence="1">Uncharacterized protein</fullName>
    </submittedName>
</protein>
<reference evidence="2" key="1">
    <citation type="submission" date="2017-09" db="EMBL/GenBank/DDBJ databases">
        <authorList>
            <person name="Varghese N."/>
            <person name="Submissions S."/>
        </authorList>
    </citation>
    <scope>NUCLEOTIDE SEQUENCE [LARGE SCALE GENOMIC DNA]</scope>
    <source>
        <strain evidence="2">CGMCC 1.12803</strain>
    </source>
</reference>
<evidence type="ECO:0000313" key="2">
    <source>
        <dbReference type="Proteomes" id="UP000219281"/>
    </source>
</evidence>
<proteinExistence type="predicted"/>
<evidence type="ECO:0000313" key="1">
    <source>
        <dbReference type="EMBL" id="SOD13334.1"/>
    </source>
</evidence>
<gene>
    <name evidence="1" type="ORF">SAMN06297358_1161</name>
</gene>
<name>A0A285ZUL0_9SPHI</name>
<sequence length="174" mass="20044">MALLLIAFFGCKNTSHKTVEEKVTGTAKAKPDGVAVIEQDIVPVKKAPQKDTIRNYKDTQMSEEFFQKAIIDLSDSSLTVYQNIRADYRIFGYQKPDTNSRKMIFFSVFTPDVEGNPYNCPYGSYYYSGAMRDTKIKYVKNTGAFVEAHLFKENNILPTPIYFLKDWVQFEERN</sequence>
<dbReference type="AlphaFoldDB" id="A0A285ZUL0"/>
<dbReference type="Proteomes" id="UP000219281">
    <property type="component" value="Unassembled WGS sequence"/>
</dbReference>
<organism evidence="1 2">
    <name type="scientific">Pedobacter xixiisoli</name>
    <dbReference type="NCBI Taxonomy" id="1476464"/>
    <lineage>
        <taxon>Bacteria</taxon>
        <taxon>Pseudomonadati</taxon>
        <taxon>Bacteroidota</taxon>
        <taxon>Sphingobacteriia</taxon>
        <taxon>Sphingobacteriales</taxon>
        <taxon>Sphingobacteriaceae</taxon>
        <taxon>Pedobacter</taxon>
    </lineage>
</organism>
<keyword evidence="2" id="KW-1185">Reference proteome</keyword>
<accession>A0A285ZUL0</accession>
<dbReference type="EMBL" id="OCMT01000001">
    <property type="protein sequence ID" value="SOD13334.1"/>
    <property type="molecule type" value="Genomic_DNA"/>
</dbReference>